<evidence type="ECO:0000256" key="10">
    <source>
        <dbReference type="ARBA" id="ARBA00023049"/>
    </source>
</evidence>
<evidence type="ECO:0000256" key="2">
    <source>
        <dbReference type="ARBA" id="ARBA00001947"/>
    </source>
</evidence>
<comment type="similarity">
    <text evidence="3">Belongs to the peptidase M1 family.</text>
</comment>
<keyword evidence="10" id="KW-0482">Metalloprotease</keyword>
<keyword evidence="7" id="KW-0479">Metal-binding</keyword>
<keyword evidence="6" id="KW-0645">Protease</keyword>
<evidence type="ECO:0000313" key="16">
    <source>
        <dbReference type="EMBL" id="NYE42180.1"/>
    </source>
</evidence>
<comment type="catalytic activity">
    <reaction evidence="1">
        <text>Release of an N-terminal amino acid, Xaa-|-Yaa- from a peptide, amide or arylamide. Xaa is preferably Ala, but may be most amino acids including Pro (slow action). When a terminal hydrophobic residue is followed by a prolyl residue, the two may be released as an intact Xaa-Pro dipeptide.</text>
        <dbReference type="EC" id="3.4.11.2"/>
    </reaction>
</comment>
<dbReference type="InterPro" id="IPR027268">
    <property type="entry name" value="Peptidase_M4/M1_CTD_sf"/>
</dbReference>
<gene>
    <name evidence="16" type="ORF">HEB29_003191</name>
</gene>
<evidence type="ECO:0000256" key="12">
    <source>
        <dbReference type="ARBA" id="ARBA00031533"/>
    </source>
</evidence>
<evidence type="ECO:0000256" key="7">
    <source>
        <dbReference type="ARBA" id="ARBA00022723"/>
    </source>
</evidence>
<sequence>MDQRTPMRRAAPAAALLFALTTGTTACTAVAGGVEGEPGAAGLRDPYFPRLGNGGYEVTHYDLALDVDVRPGRDELRGTATITARTTQDLSSFNLDLAGLDVTGATVEGRPAAVNRAGSELTLRPDAGVESRLREGRTFRTVVRYAGAPRTVTDRDRSQEGWLKTADGSLALGQPTGSMAWFPGNHHPSDKATYTVAVTVPEKLTAVSNGEPVSRRTSGGRTTYRWRTPEPMASYLATVAIGRYATKSSRTREGVEVFTAVDPEVARASASALDRIPEVLTWAARRFGPYPFSSTGAVIDRRDDAGYALETQNRPVFPGPPSTGLLVHELAHQWFGDSVTPATWRDMWLNEGFATYAEWLWAEDTEGVPTRQSFDAAFLQDVNWAFPPGDPPGAADLSAAPVYGRGAMVLEKLRQAVDDDKVFFALLKGWATAHRHGNASTDDFTAYAEKRTGLELDALWDTWLYGDGRPDDPDAPVTP</sequence>
<evidence type="ECO:0000256" key="5">
    <source>
        <dbReference type="ARBA" id="ARBA00015611"/>
    </source>
</evidence>
<evidence type="ECO:0000256" key="4">
    <source>
        <dbReference type="ARBA" id="ARBA00012564"/>
    </source>
</evidence>
<feature type="domain" description="Aminopeptidase N-like N-terminal" evidence="15">
    <location>
        <begin position="174"/>
        <end position="236"/>
    </location>
</feature>
<comment type="caution">
    <text evidence="16">The sequence shown here is derived from an EMBL/GenBank/DDBJ whole genome shotgun (WGS) entry which is preliminary data.</text>
</comment>
<dbReference type="Proteomes" id="UP000530403">
    <property type="component" value="Unassembled WGS sequence"/>
</dbReference>
<dbReference type="SUPFAM" id="SSF63737">
    <property type="entry name" value="Leukotriene A4 hydrolase N-terminal domain"/>
    <property type="match status" value="1"/>
</dbReference>
<dbReference type="InterPro" id="IPR001930">
    <property type="entry name" value="Peptidase_M1"/>
</dbReference>
<evidence type="ECO:0000256" key="8">
    <source>
        <dbReference type="ARBA" id="ARBA00022801"/>
    </source>
</evidence>
<dbReference type="GO" id="GO:0008270">
    <property type="term" value="F:zinc ion binding"/>
    <property type="evidence" value="ECO:0007669"/>
    <property type="project" value="InterPro"/>
</dbReference>
<dbReference type="Pfam" id="PF01433">
    <property type="entry name" value="Peptidase_M1"/>
    <property type="match status" value="1"/>
</dbReference>
<name>A0A7Y9HCV9_9ACTN</name>
<keyword evidence="16" id="KW-0031">Aminopeptidase</keyword>
<reference evidence="16 17" key="1">
    <citation type="submission" date="2020-07" db="EMBL/GenBank/DDBJ databases">
        <title>Sequencing the genomes of 1000 actinobacteria strains.</title>
        <authorList>
            <person name="Klenk H.-P."/>
        </authorList>
    </citation>
    <scope>NUCLEOTIDE SEQUENCE [LARGE SCALE GENOMIC DNA]</scope>
    <source>
        <strain evidence="16 17">DSM 41455</strain>
    </source>
</reference>
<feature type="chain" id="PRO_5030983049" description="Aminopeptidase N" evidence="13">
    <location>
        <begin position="32"/>
        <end position="479"/>
    </location>
</feature>
<dbReference type="EMBL" id="JACCCF010000001">
    <property type="protein sequence ID" value="NYE42180.1"/>
    <property type="molecule type" value="Genomic_DNA"/>
</dbReference>
<dbReference type="InterPro" id="IPR042097">
    <property type="entry name" value="Aminopeptidase_N-like_N_sf"/>
</dbReference>
<dbReference type="InterPro" id="IPR014782">
    <property type="entry name" value="Peptidase_M1_dom"/>
</dbReference>
<dbReference type="PANTHER" id="PTHR11533:SF297">
    <property type="entry name" value="AMINOPEPTIDASE N"/>
    <property type="match status" value="1"/>
</dbReference>
<dbReference type="InterPro" id="IPR050344">
    <property type="entry name" value="Peptidase_M1_aminopeptidases"/>
</dbReference>
<evidence type="ECO:0000256" key="9">
    <source>
        <dbReference type="ARBA" id="ARBA00022833"/>
    </source>
</evidence>
<dbReference type="EC" id="3.4.11.2" evidence="4"/>
<dbReference type="GO" id="GO:0008237">
    <property type="term" value="F:metallopeptidase activity"/>
    <property type="evidence" value="ECO:0007669"/>
    <property type="project" value="UniProtKB-KW"/>
</dbReference>
<keyword evidence="8" id="KW-0378">Hydrolase</keyword>
<feature type="domain" description="Peptidase M1 membrane alanine aminopeptidase" evidence="14">
    <location>
        <begin position="325"/>
        <end position="463"/>
    </location>
</feature>
<evidence type="ECO:0000313" key="17">
    <source>
        <dbReference type="Proteomes" id="UP000530403"/>
    </source>
</evidence>
<evidence type="ECO:0000256" key="3">
    <source>
        <dbReference type="ARBA" id="ARBA00010136"/>
    </source>
</evidence>
<dbReference type="AlphaFoldDB" id="A0A7Y9HCV9"/>
<dbReference type="Gene3D" id="1.10.390.10">
    <property type="entry name" value="Neutral Protease Domain 2"/>
    <property type="match status" value="1"/>
</dbReference>
<dbReference type="RefSeq" id="WP_256668951.1">
    <property type="nucleotide sequence ID" value="NZ_BAAAUE010000012.1"/>
</dbReference>
<evidence type="ECO:0000259" key="15">
    <source>
        <dbReference type="Pfam" id="PF17900"/>
    </source>
</evidence>
<dbReference type="PRINTS" id="PR00756">
    <property type="entry name" value="ALADIPTASE"/>
</dbReference>
<dbReference type="PROSITE" id="PS51257">
    <property type="entry name" value="PROKAR_LIPOPROTEIN"/>
    <property type="match status" value="1"/>
</dbReference>
<keyword evidence="13" id="KW-0732">Signal</keyword>
<proteinExistence type="inferred from homology"/>
<feature type="signal peptide" evidence="13">
    <location>
        <begin position="1"/>
        <end position="31"/>
    </location>
</feature>
<evidence type="ECO:0000256" key="11">
    <source>
        <dbReference type="ARBA" id="ARBA00029811"/>
    </source>
</evidence>
<dbReference type="SUPFAM" id="SSF55486">
    <property type="entry name" value="Metalloproteases ('zincins'), catalytic domain"/>
    <property type="match status" value="1"/>
</dbReference>
<evidence type="ECO:0000256" key="13">
    <source>
        <dbReference type="SAM" id="SignalP"/>
    </source>
</evidence>
<evidence type="ECO:0000256" key="1">
    <source>
        <dbReference type="ARBA" id="ARBA00000098"/>
    </source>
</evidence>
<dbReference type="GO" id="GO:0006508">
    <property type="term" value="P:proteolysis"/>
    <property type="evidence" value="ECO:0007669"/>
    <property type="project" value="UniProtKB-KW"/>
</dbReference>
<dbReference type="Pfam" id="PF17900">
    <property type="entry name" value="Peptidase_M1_N"/>
    <property type="match status" value="1"/>
</dbReference>
<dbReference type="PANTHER" id="PTHR11533">
    <property type="entry name" value="PROTEASE M1 ZINC METALLOPROTEASE"/>
    <property type="match status" value="1"/>
</dbReference>
<evidence type="ECO:0000256" key="6">
    <source>
        <dbReference type="ARBA" id="ARBA00022670"/>
    </source>
</evidence>
<protein>
    <recommendedName>
        <fullName evidence="5">Aminopeptidase N</fullName>
        <ecNumber evidence="4">3.4.11.2</ecNumber>
    </recommendedName>
    <alternativeName>
        <fullName evidence="11">Alanine aminopeptidase</fullName>
    </alternativeName>
    <alternativeName>
        <fullName evidence="12">Lysyl aminopeptidase</fullName>
    </alternativeName>
</protein>
<comment type="cofactor">
    <cofactor evidence="2">
        <name>Zn(2+)</name>
        <dbReference type="ChEBI" id="CHEBI:29105"/>
    </cofactor>
</comment>
<organism evidence="16 17">
    <name type="scientific">Streptomyces fulvorobeus</name>
    <dbReference type="NCBI Taxonomy" id="284028"/>
    <lineage>
        <taxon>Bacteria</taxon>
        <taxon>Bacillati</taxon>
        <taxon>Actinomycetota</taxon>
        <taxon>Actinomycetes</taxon>
        <taxon>Kitasatosporales</taxon>
        <taxon>Streptomycetaceae</taxon>
        <taxon>Streptomyces</taxon>
    </lineage>
</organism>
<dbReference type="Gene3D" id="2.60.40.1730">
    <property type="entry name" value="tricorn interacting facor f3 domain"/>
    <property type="match status" value="1"/>
</dbReference>
<dbReference type="GO" id="GO:0016285">
    <property type="term" value="F:alanyl aminopeptidase activity"/>
    <property type="evidence" value="ECO:0007669"/>
    <property type="project" value="UniProtKB-EC"/>
</dbReference>
<dbReference type="InterPro" id="IPR045357">
    <property type="entry name" value="Aminopeptidase_N-like_N"/>
</dbReference>
<evidence type="ECO:0000259" key="14">
    <source>
        <dbReference type="Pfam" id="PF01433"/>
    </source>
</evidence>
<accession>A0A7Y9HCV9</accession>
<keyword evidence="9" id="KW-0862">Zinc</keyword>
<dbReference type="CDD" id="cd09603">
    <property type="entry name" value="M1_APN_like"/>
    <property type="match status" value="1"/>
</dbReference>